<dbReference type="EMBL" id="BOVK01000031">
    <property type="protein sequence ID" value="GIQ69615.1"/>
    <property type="molecule type" value="Genomic_DNA"/>
</dbReference>
<reference evidence="2" key="1">
    <citation type="submission" date="2021-04" db="EMBL/GenBank/DDBJ databases">
        <title>Draft genome sequence of Xylanibacillus composti strain K13.</title>
        <authorList>
            <person name="Uke A."/>
            <person name="Chhe C."/>
            <person name="Baramee S."/>
            <person name="Kosugi A."/>
        </authorList>
    </citation>
    <scope>NUCLEOTIDE SEQUENCE</scope>
    <source>
        <strain evidence="2">K13</strain>
    </source>
</reference>
<keyword evidence="1" id="KW-0812">Transmembrane</keyword>
<keyword evidence="1" id="KW-0472">Membrane</keyword>
<dbReference type="Proteomes" id="UP000677918">
    <property type="component" value="Unassembled WGS sequence"/>
</dbReference>
<organism evidence="2 3">
    <name type="scientific">Xylanibacillus composti</name>
    <dbReference type="NCBI Taxonomy" id="1572762"/>
    <lineage>
        <taxon>Bacteria</taxon>
        <taxon>Bacillati</taxon>
        <taxon>Bacillota</taxon>
        <taxon>Bacilli</taxon>
        <taxon>Bacillales</taxon>
        <taxon>Paenibacillaceae</taxon>
        <taxon>Xylanibacillus</taxon>
    </lineage>
</organism>
<gene>
    <name evidence="2" type="ORF">XYCOK13_24390</name>
</gene>
<sequence>MEAVMEIIIALFGFLILVEVIYIEIRLRQQISFQKQMIEKLDALVEAVRKRRS</sequence>
<proteinExistence type="predicted"/>
<protein>
    <recommendedName>
        <fullName evidence="4">DUF4083 domain-containing protein</fullName>
    </recommendedName>
</protein>
<evidence type="ECO:0000313" key="2">
    <source>
        <dbReference type="EMBL" id="GIQ69615.1"/>
    </source>
</evidence>
<dbReference type="AlphaFoldDB" id="A0A8J4M295"/>
<feature type="transmembrane region" description="Helical" evidence="1">
    <location>
        <begin position="6"/>
        <end position="25"/>
    </location>
</feature>
<evidence type="ECO:0008006" key="4">
    <source>
        <dbReference type="Google" id="ProtNLM"/>
    </source>
</evidence>
<evidence type="ECO:0000313" key="3">
    <source>
        <dbReference type="Proteomes" id="UP000677918"/>
    </source>
</evidence>
<keyword evidence="1" id="KW-1133">Transmembrane helix</keyword>
<accession>A0A8J4M295</accession>
<evidence type="ECO:0000256" key="1">
    <source>
        <dbReference type="SAM" id="Phobius"/>
    </source>
</evidence>
<keyword evidence="3" id="KW-1185">Reference proteome</keyword>
<name>A0A8J4M295_9BACL</name>
<comment type="caution">
    <text evidence="2">The sequence shown here is derived from an EMBL/GenBank/DDBJ whole genome shotgun (WGS) entry which is preliminary data.</text>
</comment>